<evidence type="ECO:0000256" key="1">
    <source>
        <dbReference type="SAM" id="MobiDB-lite"/>
    </source>
</evidence>
<accession>A0AAN9IMK5</accession>
<evidence type="ECO:0000313" key="2">
    <source>
        <dbReference type="EMBL" id="KAK7282791.1"/>
    </source>
</evidence>
<feature type="compositionally biased region" description="Polar residues" evidence="1">
    <location>
        <begin position="91"/>
        <end position="116"/>
    </location>
</feature>
<gene>
    <name evidence="2" type="ORF">RIF29_11853</name>
</gene>
<proteinExistence type="predicted"/>
<dbReference type="EMBL" id="JAYWIO010000002">
    <property type="protein sequence ID" value="KAK7282791.1"/>
    <property type="molecule type" value="Genomic_DNA"/>
</dbReference>
<evidence type="ECO:0000313" key="3">
    <source>
        <dbReference type="Proteomes" id="UP001372338"/>
    </source>
</evidence>
<dbReference type="AlphaFoldDB" id="A0AAN9IMK5"/>
<organism evidence="2 3">
    <name type="scientific">Crotalaria pallida</name>
    <name type="common">Smooth rattlebox</name>
    <name type="synonym">Crotalaria striata</name>
    <dbReference type="NCBI Taxonomy" id="3830"/>
    <lineage>
        <taxon>Eukaryota</taxon>
        <taxon>Viridiplantae</taxon>
        <taxon>Streptophyta</taxon>
        <taxon>Embryophyta</taxon>
        <taxon>Tracheophyta</taxon>
        <taxon>Spermatophyta</taxon>
        <taxon>Magnoliopsida</taxon>
        <taxon>eudicotyledons</taxon>
        <taxon>Gunneridae</taxon>
        <taxon>Pentapetalae</taxon>
        <taxon>rosids</taxon>
        <taxon>fabids</taxon>
        <taxon>Fabales</taxon>
        <taxon>Fabaceae</taxon>
        <taxon>Papilionoideae</taxon>
        <taxon>50 kb inversion clade</taxon>
        <taxon>genistoids sensu lato</taxon>
        <taxon>core genistoids</taxon>
        <taxon>Crotalarieae</taxon>
        <taxon>Crotalaria</taxon>
    </lineage>
</organism>
<feature type="region of interest" description="Disordered" evidence="1">
    <location>
        <begin position="86"/>
        <end position="144"/>
    </location>
</feature>
<dbReference type="Proteomes" id="UP001372338">
    <property type="component" value="Unassembled WGS sequence"/>
</dbReference>
<feature type="compositionally biased region" description="Basic and acidic residues" evidence="1">
    <location>
        <begin position="9"/>
        <end position="19"/>
    </location>
</feature>
<feature type="compositionally biased region" description="Polar residues" evidence="1">
    <location>
        <begin position="35"/>
        <end position="46"/>
    </location>
</feature>
<name>A0AAN9IMK5_CROPI</name>
<reference evidence="2 3" key="1">
    <citation type="submission" date="2024-01" db="EMBL/GenBank/DDBJ databases">
        <title>The genomes of 5 underutilized Papilionoideae crops provide insights into root nodulation and disease resistanc.</title>
        <authorList>
            <person name="Yuan L."/>
        </authorList>
    </citation>
    <scope>NUCLEOTIDE SEQUENCE [LARGE SCALE GENOMIC DNA]</scope>
    <source>
        <strain evidence="2">ZHUSHIDOU_FW_LH</strain>
        <tissue evidence="2">Leaf</tissue>
    </source>
</reference>
<protein>
    <submittedName>
        <fullName evidence="2">Uncharacterized protein</fullName>
    </submittedName>
</protein>
<comment type="caution">
    <text evidence="2">The sequence shown here is derived from an EMBL/GenBank/DDBJ whole genome shotgun (WGS) entry which is preliminary data.</text>
</comment>
<feature type="region of interest" description="Disordered" evidence="1">
    <location>
        <begin position="1"/>
        <end position="67"/>
    </location>
</feature>
<sequence length="264" mass="29174">MQKSTSGATKKETNDKEEYGPWMIVQKSRRRRPNNSKNGVGNGAQSSKHETESQAPKMQEVSAAQLSSHGTRFDVLADHKVEAIQVKGKSSGVQPNFQGRNVNGPNRSQKGPNYQSRDAKAKQIKKSSGNKDPRSVITKENVKGNTPMQVDTVMQAGSSSDVAILTPEENEKKKKFEQLCLDIMRKKQEESWNQFKEGKYDYDLLGAVGVYNSIMEKEFLKKYAARFKNDSGDSGGDTSMNDSSVVVGMENVVPDVRAMGPTDC</sequence>
<keyword evidence="3" id="KW-1185">Reference proteome</keyword>